<dbReference type="STRING" id="410764.GA0061103_2453"/>
<dbReference type="NCBIfam" id="NF002386">
    <property type="entry name" value="PRK01402.1"/>
    <property type="match status" value="1"/>
</dbReference>
<dbReference type="GO" id="GO:0044183">
    <property type="term" value="F:protein folding chaperone"/>
    <property type="evidence" value="ECO:0007669"/>
    <property type="project" value="TreeGrafter"/>
</dbReference>
<dbReference type="CDD" id="cd00498">
    <property type="entry name" value="Hsp33"/>
    <property type="match status" value="1"/>
</dbReference>
<dbReference type="AlphaFoldDB" id="A0A1C3UQ76"/>
<keyword evidence="1" id="KW-0963">Cytoplasm</keyword>
<evidence type="ECO:0000256" key="3">
    <source>
        <dbReference type="ARBA" id="ARBA00023157"/>
    </source>
</evidence>
<dbReference type="PANTHER" id="PTHR30111">
    <property type="entry name" value="33 KDA CHAPERONIN"/>
    <property type="match status" value="1"/>
</dbReference>
<evidence type="ECO:0000256" key="4">
    <source>
        <dbReference type="ARBA" id="ARBA00023186"/>
    </source>
</evidence>
<dbReference type="Pfam" id="PF01430">
    <property type="entry name" value="HSP33"/>
    <property type="match status" value="1"/>
</dbReference>
<dbReference type="Gene3D" id="1.10.287.480">
    <property type="entry name" value="helix hairpin bin"/>
    <property type="match status" value="1"/>
</dbReference>
<reference evidence="7" key="1">
    <citation type="submission" date="2016-08" db="EMBL/GenBank/DDBJ databases">
        <authorList>
            <person name="Varghese N."/>
            <person name="Submissions Spin"/>
        </authorList>
    </citation>
    <scope>NUCLEOTIDE SEQUENCE [LARGE SCALE GENOMIC DNA]</scope>
    <source>
        <strain evidence="7">HAMBI 2975</strain>
    </source>
</reference>
<dbReference type="InterPro" id="IPR000397">
    <property type="entry name" value="Heat_shock_Hsp33"/>
</dbReference>
<dbReference type="OrthoDB" id="9793753at2"/>
<evidence type="ECO:0000256" key="5">
    <source>
        <dbReference type="ARBA" id="ARBA00023284"/>
    </source>
</evidence>
<dbReference type="PANTHER" id="PTHR30111:SF1">
    <property type="entry name" value="33 KDA CHAPERONIN"/>
    <property type="match status" value="1"/>
</dbReference>
<keyword evidence="5" id="KW-0676">Redox-active center</keyword>
<evidence type="ECO:0000256" key="1">
    <source>
        <dbReference type="ARBA" id="ARBA00022490"/>
    </source>
</evidence>
<dbReference type="SUPFAM" id="SSF64397">
    <property type="entry name" value="Hsp33 domain"/>
    <property type="match status" value="1"/>
</dbReference>
<dbReference type="InterPro" id="IPR016153">
    <property type="entry name" value="Heat_shock_Hsp33_N"/>
</dbReference>
<dbReference type="Proteomes" id="UP000199101">
    <property type="component" value="Unassembled WGS sequence"/>
</dbReference>
<dbReference type="InterPro" id="IPR016154">
    <property type="entry name" value="Heat_shock_Hsp33_C"/>
</dbReference>
<protein>
    <submittedName>
        <fullName evidence="6">Molecular chaperone Hsp33</fullName>
    </submittedName>
</protein>
<sequence length="329" mass="36286">MAENAASLGQFDFAGDDHVVPFQVEGLDVRGRAVQLGPLLDAILARHDYPTPVARLLAEAIVLTVLLGTSLKFEGKFTVQTKGDGPVDLLVADFTTPENVRAYARFDEEALAKAVAEGRTEPEQLLGKGVLAFTIDQGRFSQPYQGIVALDGASLEEIAGTYFRQSEQIPTRVRLGAAELFDRDENGKPRHRWRAGGLIAQFLPEAPERMRQPDIHGGDGDTGLRDHVEDDAWAEARSLVETIDADELTDPQVGTERLLYRLFHERGVRVYEPKAVYDRCSCSRDKLKGVLKGFTAEEIEASQENGEIAVTCEFCSTTYRFEVSEIEAA</sequence>
<dbReference type="GO" id="GO:0042026">
    <property type="term" value="P:protein refolding"/>
    <property type="evidence" value="ECO:0007669"/>
    <property type="project" value="TreeGrafter"/>
</dbReference>
<dbReference type="SUPFAM" id="SSF118352">
    <property type="entry name" value="HSP33 redox switch-like"/>
    <property type="match status" value="1"/>
</dbReference>
<name>A0A1C3UQ76_9HYPH</name>
<keyword evidence="2" id="KW-0862">Zinc</keyword>
<keyword evidence="7" id="KW-1185">Reference proteome</keyword>
<dbReference type="PIRSF" id="PIRSF005261">
    <property type="entry name" value="Heat_shock_Hsp33"/>
    <property type="match status" value="1"/>
</dbReference>
<accession>A0A1C3UQ76</accession>
<dbReference type="Gene3D" id="3.90.1280.10">
    <property type="entry name" value="HSP33 redox switch-like"/>
    <property type="match status" value="1"/>
</dbReference>
<gene>
    <name evidence="6" type="ORF">GA0061103_2453</name>
</gene>
<proteinExistence type="predicted"/>
<evidence type="ECO:0000313" key="6">
    <source>
        <dbReference type="EMBL" id="SCB17626.1"/>
    </source>
</evidence>
<organism evidence="6 7">
    <name type="scientific">Rhizobium multihospitium</name>
    <dbReference type="NCBI Taxonomy" id="410764"/>
    <lineage>
        <taxon>Bacteria</taxon>
        <taxon>Pseudomonadati</taxon>
        <taxon>Pseudomonadota</taxon>
        <taxon>Alphaproteobacteria</taxon>
        <taxon>Hyphomicrobiales</taxon>
        <taxon>Rhizobiaceae</taxon>
        <taxon>Rhizobium/Agrobacterium group</taxon>
        <taxon>Rhizobium</taxon>
    </lineage>
</organism>
<dbReference type="Gene3D" id="3.55.30.10">
    <property type="entry name" value="Hsp33 domain"/>
    <property type="match status" value="1"/>
</dbReference>
<dbReference type="GO" id="GO:0005737">
    <property type="term" value="C:cytoplasm"/>
    <property type="evidence" value="ECO:0007669"/>
    <property type="project" value="InterPro"/>
</dbReference>
<evidence type="ECO:0000313" key="7">
    <source>
        <dbReference type="Proteomes" id="UP000199101"/>
    </source>
</evidence>
<keyword evidence="4" id="KW-0143">Chaperone</keyword>
<evidence type="ECO:0000256" key="2">
    <source>
        <dbReference type="ARBA" id="ARBA00022833"/>
    </source>
</evidence>
<dbReference type="GO" id="GO:0051082">
    <property type="term" value="F:unfolded protein binding"/>
    <property type="evidence" value="ECO:0007669"/>
    <property type="project" value="InterPro"/>
</dbReference>
<keyword evidence="3" id="KW-1015">Disulfide bond</keyword>
<dbReference type="RefSeq" id="WP_092708900.1">
    <property type="nucleotide sequence ID" value="NZ_FMAG01000002.1"/>
</dbReference>
<dbReference type="InterPro" id="IPR023212">
    <property type="entry name" value="Hsp33_helix_hairpin_bin_dom_sf"/>
</dbReference>
<dbReference type="EMBL" id="FMAG01000002">
    <property type="protein sequence ID" value="SCB17626.1"/>
    <property type="molecule type" value="Genomic_DNA"/>
</dbReference>